<dbReference type="AlphaFoldDB" id="A0A7I4Z2U4"/>
<name>A0A7I4Z2U4_HAECO</name>
<dbReference type="Pfam" id="PF15982">
    <property type="entry name" value="TMEM135_C_rich"/>
    <property type="match status" value="1"/>
</dbReference>
<feature type="transmembrane region" description="Helical" evidence="6">
    <location>
        <begin position="165"/>
        <end position="182"/>
    </location>
</feature>
<dbReference type="InterPro" id="IPR026749">
    <property type="entry name" value="Tmem135"/>
</dbReference>
<evidence type="ECO:0000256" key="4">
    <source>
        <dbReference type="ARBA" id="ARBA00022989"/>
    </source>
</evidence>
<feature type="transmembrane region" description="Helical" evidence="6">
    <location>
        <begin position="102"/>
        <end position="126"/>
    </location>
</feature>
<reference evidence="9" key="1">
    <citation type="submission" date="2020-12" db="UniProtKB">
        <authorList>
            <consortium name="WormBaseParasite"/>
        </authorList>
    </citation>
    <scope>IDENTIFICATION</scope>
    <source>
        <strain evidence="9">MHco3</strain>
    </source>
</reference>
<feature type="transmembrane region" description="Helical" evidence="6">
    <location>
        <begin position="42"/>
        <end position="62"/>
    </location>
</feature>
<comment type="subcellular location">
    <subcellularLocation>
        <location evidence="1">Endomembrane system</location>
        <topology evidence="1">Multi-pass membrane protein</topology>
    </subcellularLocation>
</comment>
<dbReference type="PANTHER" id="PTHR12459">
    <property type="entry name" value="TRANSMEMBRANE PROTEIN 135-RELATED"/>
    <property type="match status" value="1"/>
</dbReference>
<protein>
    <submittedName>
        <fullName evidence="9">TMEM135_C_rich domain-containing protein</fullName>
    </submittedName>
</protein>
<keyword evidence="4 6" id="KW-1133">Transmembrane helix</keyword>
<keyword evidence="5 6" id="KW-0472">Membrane</keyword>
<proteinExistence type="inferred from homology"/>
<dbReference type="GO" id="GO:0012505">
    <property type="term" value="C:endomembrane system"/>
    <property type="evidence" value="ECO:0007669"/>
    <property type="project" value="UniProtKB-SubCell"/>
</dbReference>
<feature type="domain" description="Transmembrane protein 135 N-terminal" evidence="7">
    <location>
        <begin position="18"/>
        <end position="149"/>
    </location>
</feature>
<evidence type="ECO:0000256" key="3">
    <source>
        <dbReference type="ARBA" id="ARBA00022692"/>
    </source>
</evidence>
<evidence type="ECO:0000256" key="1">
    <source>
        <dbReference type="ARBA" id="ARBA00004127"/>
    </source>
</evidence>
<keyword evidence="8" id="KW-1185">Reference proteome</keyword>
<keyword evidence="3 6" id="KW-0812">Transmembrane</keyword>
<dbReference type="PANTHER" id="PTHR12459:SF15">
    <property type="entry name" value="TRANSMEMBRANE PROTEIN 135"/>
    <property type="match status" value="1"/>
</dbReference>
<feature type="transmembrane region" description="Helical" evidence="6">
    <location>
        <begin position="363"/>
        <end position="381"/>
    </location>
</feature>
<sequence length="446" mass="51228">MPVFSKLAYFLGLPIVNTNCYETMHTWQPHCNQAILDCFPNGVWFCLKTYAPFYLISSLVAKRGDFRKVDWKRYCIDVIRSSIFLTANLLLFIFFICRVRHVLGFFTPISMGLISSMLGSFFSLLIEKRSRWPALALYLTNLASETLFRQLHNHGYIPKVNKGEVIPFIIGMGLFFSLYTAGRLNDSTKNLLKFTHNLNGERDIVKEYPLPKEFRGFLYELRRKYGRTDQCVHQNSCVSTVAESFGYNFTIGLGASVALTLAQNVSALFSNPSIIREKLFSKSILRIPTFYGLMPLIFHTVRCTLNRLPQSSHKYNNIVAGTASGLAMLAFPNVSIAMYVLWKAIELIFRELVKQGIVRPMPYGDLFLYTVSTAYVLWQIVIEPQAIRKGYLKFLLGLTGNRMSLLNRDLYEHFGYQSRLLFPYRPTLDPKYVTMNPMLYQPISPP</sequence>
<dbReference type="WBParaSite" id="HCON_00184660-00001">
    <property type="protein sequence ID" value="HCON_00184660-00001"/>
    <property type="gene ID" value="HCON_00184660"/>
</dbReference>
<evidence type="ECO:0000256" key="2">
    <source>
        <dbReference type="ARBA" id="ARBA00008924"/>
    </source>
</evidence>
<dbReference type="Proteomes" id="UP000025227">
    <property type="component" value="Unplaced"/>
</dbReference>
<dbReference type="OMA" id="HPWTDKC"/>
<feature type="transmembrane region" description="Helical" evidence="6">
    <location>
        <begin position="318"/>
        <end position="342"/>
    </location>
</feature>
<comment type="similarity">
    <text evidence="2">Belongs to the TMEM135 family.</text>
</comment>
<feature type="transmembrane region" description="Helical" evidence="6">
    <location>
        <begin position="245"/>
        <end position="267"/>
    </location>
</feature>
<organism evidence="8 9">
    <name type="scientific">Haemonchus contortus</name>
    <name type="common">Barber pole worm</name>
    <dbReference type="NCBI Taxonomy" id="6289"/>
    <lineage>
        <taxon>Eukaryota</taxon>
        <taxon>Metazoa</taxon>
        <taxon>Ecdysozoa</taxon>
        <taxon>Nematoda</taxon>
        <taxon>Chromadorea</taxon>
        <taxon>Rhabditida</taxon>
        <taxon>Rhabditina</taxon>
        <taxon>Rhabditomorpha</taxon>
        <taxon>Strongyloidea</taxon>
        <taxon>Trichostrongylidae</taxon>
        <taxon>Haemonchus</taxon>
    </lineage>
</organism>
<evidence type="ECO:0000259" key="7">
    <source>
        <dbReference type="Pfam" id="PF15982"/>
    </source>
</evidence>
<evidence type="ECO:0000313" key="9">
    <source>
        <dbReference type="WBParaSite" id="HCON_00184660-00001"/>
    </source>
</evidence>
<evidence type="ECO:0000256" key="6">
    <source>
        <dbReference type="SAM" id="Phobius"/>
    </source>
</evidence>
<evidence type="ECO:0000256" key="5">
    <source>
        <dbReference type="ARBA" id="ARBA00023136"/>
    </source>
</evidence>
<feature type="transmembrane region" description="Helical" evidence="6">
    <location>
        <begin position="279"/>
        <end position="298"/>
    </location>
</feature>
<dbReference type="OrthoDB" id="291792at2759"/>
<feature type="transmembrane region" description="Helical" evidence="6">
    <location>
        <begin position="74"/>
        <end position="96"/>
    </location>
</feature>
<evidence type="ECO:0000313" key="8">
    <source>
        <dbReference type="Proteomes" id="UP000025227"/>
    </source>
</evidence>
<accession>A0A7I4Z2U4</accession>
<dbReference type="InterPro" id="IPR031926">
    <property type="entry name" value="TMEM135_N"/>
</dbReference>